<evidence type="ECO:0000313" key="3">
    <source>
        <dbReference type="Proteomes" id="UP001328107"/>
    </source>
</evidence>
<dbReference type="AlphaFoldDB" id="A0AAN5CGY2"/>
<gene>
    <name evidence="2" type="ORF">PMAYCL1PPCAC_14089</name>
</gene>
<dbReference type="InterPro" id="IPR010601">
    <property type="entry name" value="DUF1182"/>
</dbReference>
<feature type="non-terminal residue" evidence="2">
    <location>
        <position position="132"/>
    </location>
</feature>
<evidence type="ECO:0000313" key="2">
    <source>
        <dbReference type="EMBL" id="GMR43894.1"/>
    </source>
</evidence>
<dbReference type="PANTHER" id="PTHR38614:SF1">
    <property type="entry name" value="G_PROTEIN_RECEP_F1_2 DOMAIN-CONTAINING PROTEIN"/>
    <property type="match status" value="1"/>
</dbReference>
<keyword evidence="3" id="KW-1185">Reference proteome</keyword>
<dbReference type="PROSITE" id="PS51257">
    <property type="entry name" value="PROKAR_LIPOPROTEIN"/>
    <property type="match status" value="1"/>
</dbReference>
<protein>
    <submittedName>
        <fullName evidence="2">Uncharacterized protein</fullName>
    </submittedName>
</protein>
<comment type="caution">
    <text evidence="2">The sequence shown here is derived from an EMBL/GenBank/DDBJ whole genome shotgun (WGS) entry which is preliminary data.</text>
</comment>
<proteinExistence type="predicted"/>
<keyword evidence="1" id="KW-1133">Transmembrane helix</keyword>
<sequence>MSKGSCSIFSNLLCSSHSFHISVFACSLNKQITMATMNSNFCLGFVISLMRYLLFIPIIHNFIHRQLIILIYVMFAGITTANDCCDLILDIPNTDRIYFYSYLMLILISSILLNFQTLHFIIRTKKNMSMKG</sequence>
<feature type="transmembrane region" description="Helical" evidence="1">
    <location>
        <begin position="97"/>
        <end position="122"/>
    </location>
</feature>
<dbReference type="Proteomes" id="UP001328107">
    <property type="component" value="Unassembled WGS sequence"/>
</dbReference>
<dbReference type="EMBL" id="BTRK01000003">
    <property type="protein sequence ID" value="GMR43894.1"/>
    <property type="molecule type" value="Genomic_DNA"/>
</dbReference>
<keyword evidence="1" id="KW-0812">Transmembrane</keyword>
<organism evidence="2 3">
    <name type="scientific">Pristionchus mayeri</name>
    <dbReference type="NCBI Taxonomy" id="1317129"/>
    <lineage>
        <taxon>Eukaryota</taxon>
        <taxon>Metazoa</taxon>
        <taxon>Ecdysozoa</taxon>
        <taxon>Nematoda</taxon>
        <taxon>Chromadorea</taxon>
        <taxon>Rhabditida</taxon>
        <taxon>Rhabditina</taxon>
        <taxon>Diplogasteromorpha</taxon>
        <taxon>Diplogasteroidea</taxon>
        <taxon>Neodiplogasteridae</taxon>
        <taxon>Pristionchus</taxon>
    </lineage>
</organism>
<feature type="transmembrane region" description="Helical" evidence="1">
    <location>
        <begin position="35"/>
        <end position="55"/>
    </location>
</feature>
<feature type="transmembrane region" description="Helical" evidence="1">
    <location>
        <begin position="67"/>
        <end position="91"/>
    </location>
</feature>
<keyword evidence="1" id="KW-0472">Membrane</keyword>
<reference evidence="3" key="1">
    <citation type="submission" date="2022-10" db="EMBL/GenBank/DDBJ databases">
        <title>Genome assembly of Pristionchus species.</title>
        <authorList>
            <person name="Yoshida K."/>
            <person name="Sommer R.J."/>
        </authorList>
    </citation>
    <scope>NUCLEOTIDE SEQUENCE [LARGE SCALE GENOMIC DNA]</scope>
    <source>
        <strain evidence="3">RS5460</strain>
    </source>
</reference>
<name>A0AAN5CGY2_9BILA</name>
<evidence type="ECO:0000256" key="1">
    <source>
        <dbReference type="SAM" id="Phobius"/>
    </source>
</evidence>
<accession>A0AAN5CGY2</accession>
<dbReference type="PANTHER" id="PTHR38614">
    <property type="entry name" value="PROTEIN CBG09954"/>
    <property type="match status" value="1"/>
</dbReference>